<proteinExistence type="predicted"/>
<accession>A0A3B0YIT0</accession>
<dbReference type="SUPFAM" id="SSF48317">
    <property type="entry name" value="Acid phosphatase/Vanadium-dependent haloperoxidase"/>
    <property type="match status" value="1"/>
</dbReference>
<dbReference type="EMBL" id="UOFL01000205">
    <property type="protein sequence ID" value="VAW80815.1"/>
    <property type="molecule type" value="Genomic_DNA"/>
</dbReference>
<feature type="transmembrane region" description="Helical" evidence="1">
    <location>
        <begin position="177"/>
        <end position="198"/>
    </location>
</feature>
<feature type="transmembrane region" description="Helical" evidence="1">
    <location>
        <begin position="78"/>
        <end position="99"/>
    </location>
</feature>
<dbReference type="GO" id="GO:0016020">
    <property type="term" value="C:membrane"/>
    <property type="evidence" value="ECO:0007669"/>
    <property type="project" value="UniProtKB-SubCell"/>
</dbReference>
<sequence length="214" mass="24568">MTIDLNKTRYRVLLVFLWSSVLYIGYILTNQFHLFTLHTLPLTRLDQLIPFLPWTIAPYLILVLGMYLFAFIDDENDFISALIALTIAVCINYMIYILYPTTYPRPPLPADTELGSGLYHWLTSIDTPANCFPSGHITTPAVGCWYLGRHHKTLRPYLFITFAILSLTTLTTKQHYIVDIPAGLVTASLGILIANALIKSDKYNFNCLRRYWKK</sequence>
<evidence type="ECO:0000313" key="3">
    <source>
        <dbReference type="EMBL" id="VAW80815.1"/>
    </source>
</evidence>
<dbReference type="InterPro" id="IPR026841">
    <property type="entry name" value="Aur1/Ipt1"/>
</dbReference>
<keyword evidence="1" id="KW-0472">Membrane</keyword>
<name>A0A3B0YIT0_9ZZZZ</name>
<dbReference type="AlphaFoldDB" id="A0A3B0YIT0"/>
<feature type="transmembrane region" description="Helical" evidence="1">
    <location>
        <begin position="48"/>
        <end position="71"/>
    </location>
</feature>
<dbReference type="InterPro" id="IPR036938">
    <property type="entry name" value="PAP2/HPO_sf"/>
</dbReference>
<evidence type="ECO:0000259" key="2">
    <source>
        <dbReference type="Pfam" id="PF14378"/>
    </source>
</evidence>
<feature type="transmembrane region" description="Helical" evidence="1">
    <location>
        <begin position="12"/>
        <end position="28"/>
    </location>
</feature>
<dbReference type="Pfam" id="PF14378">
    <property type="entry name" value="PAP2_3"/>
    <property type="match status" value="1"/>
</dbReference>
<keyword evidence="1" id="KW-1133">Transmembrane helix</keyword>
<reference evidence="3" key="1">
    <citation type="submission" date="2018-06" db="EMBL/GenBank/DDBJ databases">
        <authorList>
            <person name="Zhirakovskaya E."/>
        </authorList>
    </citation>
    <scope>NUCLEOTIDE SEQUENCE</scope>
</reference>
<organism evidence="3">
    <name type="scientific">hydrothermal vent metagenome</name>
    <dbReference type="NCBI Taxonomy" id="652676"/>
    <lineage>
        <taxon>unclassified sequences</taxon>
        <taxon>metagenomes</taxon>
        <taxon>ecological metagenomes</taxon>
    </lineage>
</organism>
<keyword evidence="1" id="KW-0812">Transmembrane</keyword>
<feature type="domain" description="Inositolphosphotransferase Aur1/Ipt1" evidence="2">
    <location>
        <begin position="61"/>
        <end position="192"/>
    </location>
</feature>
<protein>
    <recommendedName>
        <fullName evidence="2">Inositolphosphotransferase Aur1/Ipt1 domain-containing protein</fullName>
    </recommendedName>
</protein>
<gene>
    <name evidence="3" type="ORF">MNBD_GAMMA12-2400</name>
</gene>
<evidence type="ECO:0000256" key="1">
    <source>
        <dbReference type="SAM" id="Phobius"/>
    </source>
</evidence>